<dbReference type="GO" id="GO:0046872">
    <property type="term" value="F:metal ion binding"/>
    <property type="evidence" value="ECO:0007669"/>
    <property type="project" value="UniProtKB-KW"/>
</dbReference>
<evidence type="ECO:0000313" key="7">
    <source>
        <dbReference type="Proteomes" id="UP000276437"/>
    </source>
</evidence>
<evidence type="ECO:0000256" key="2">
    <source>
        <dbReference type="ARBA" id="ARBA00022723"/>
    </source>
</evidence>
<gene>
    <name evidence="6" type="ORF">MAMMFC1_00138</name>
</gene>
<dbReference type="OrthoDB" id="9763993at2"/>
<evidence type="ECO:0000256" key="1">
    <source>
        <dbReference type="ARBA" id="ARBA00022691"/>
    </source>
</evidence>
<dbReference type="SUPFAM" id="SSF102114">
    <property type="entry name" value="Radical SAM enzymes"/>
    <property type="match status" value="1"/>
</dbReference>
<dbReference type="InterPro" id="IPR058240">
    <property type="entry name" value="rSAM_sf"/>
</dbReference>
<dbReference type="GO" id="GO:0051536">
    <property type="term" value="F:iron-sulfur cluster binding"/>
    <property type="evidence" value="ECO:0007669"/>
    <property type="project" value="UniProtKB-KW"/>
</dbReference>
<dbReference type="AlphaFoldDB" id="A0A348AEK7"/>
<evidence type="ECO:0000313" key="6">
    <source>
        <dbReference type="EMBL" id="BBB89505.1"/>
    </source>
</evidence>
<organism evidence="6 7">
    <name type="scientific">Methylomusa anaerophila</name>
    <dbReference type="NCBI Taxonomy" id="1930071"/>
    <lineage>
        <taxon>Bacteria</taxon>
        <taxon>Bacillati</taxon>
        <taxon>Bacillota</taxon>
        <taxon>Negativicutes</taxon>
        <taxon>Selenomonadales</taxon>
        <taxon>Sporomusaceae</taxon>
        <taxon>Methylomusa</taxon>
    </lineage>
</organism>
<evidence type="ECO:0000256" key="3">
    <source>
        <dbReference type="ARBA" id="ARBA00023004"/>
    </source>
</evidence>
<dbReference type="PANTHER" id="PTHR11228">
    <property type="entry name" value="RADICAL SAM DOMAIN PROTEIN"/>
    <property type="match status" value="1"/>
</dbReference>
<dbReference type="CDD" id="cd01335">
    <property type="entry name" value="Radical_SAM"/>
    <property type="match status" value="1"/>
</dbReference>
<keyword evidence="7" id="KW-1185">Reference proteome</keyword>
<dbReference type="Pfam" id="PF04055">
    <property type="entry name" value="Radical_SAM"/>
    <property type="match status" value="1"/>
</dbReference>
<keyword evidence="4" id="KW-0411">Iron-sulfur</keyword>
<dbReference type="SFLD" id="SFLDS00029">
    <property type="entry name" value="Radical_SAM"/>
    <property type="match status" value="1"/>
</dbReference>
<dbReference type="PANTHER" id="PTHR11228:SF7">
    <property type="entry name" value="PQQA PEPTIDE CYCLASE"/>
    <property type="match status" value="1"/>
</dbReference>
<evidence type="ECO:0000256" key="4">
    <source>
        <dbReference type="ARBA" id="ARBA00023014"/>
    </source>
</evidence>
<dbReference type="InterPro" id="IPR013785">
    <property type="entry name" value="Aldolase_TIM"/>
</dbReference>
<reference evidence="6 7" key="1">
    <citation type="journal article" date="2018" name="Int. J. Syst. Evol. Microbiol.">
        <title>Methylomusa anaerophila gen. nov., sp. nov., an anaerobic methanol-utilizing bacterium isolated from a microbial fuel cell.</title>
        <authorList>
            <person name="Amano N."/>
            <person name="Yamamuro A."/>
            <person name="Miyahara M."/>
            <person name="Kouzuma A."/>
            <person name="Abe T."/>
            <person name="Watanabe K."/>
        </authorList>
    </citation>
    <scope>NUCLEOTIDE SEQUENCE [LARGE SCALE GENOMIC DNA]</scope>
    <source>
        <strain evidence="6 7">MMFC1</strain>
    </source>
</reference>
<keyword evidence="2" id="KW-0479">Metal-binding</keyword>
<dbReference type="Gene3D" id="3.20.20.70">
    <property type="entry name" value="Aldolase class I"/>
    <property type="match status" value="1"/>
</dbReference>
<accession>A0A348AEK7</accession>
<dbReference type="Proteomes" id="UP000276437">
    <property type="component" value="Chromosome"/>
</dbReference>
<keyword evidence="1" id="KW-0949">S-adenosyl-L-methionine</keyword>
<protein>
    <submittedName>
        <fullName evidence="6">Molybdenum cofactor biosynthesis protein A</fullName>
    </submittedName>
</protein>
<evidence type="ECO:0000259" key="5">
    <source>
        <dbReference type="Pfam" id="PF04055"/>
    </source>
</evidence>
<dbReference type="KEGG" id="mana:MAMMFC1_00138"/>
<dbReference type="InterPro" id="IPR007197">
    <property type="entry name" value="rSAM"/>
</dbReference>
<dbReference type="GO" id="GO:0003824">
    <property type="term" value="F:catalytic activity"/>
    <property type="evidence" value="ECO:0007669"/>
    <property type="project" value="InterPro"/>
</dbReference>
<dbReference type="SFLD" id="SFLDG01067">
    <property type="entry name" value="SPASM/twitch_domain_containing"/>
    <property type="match status" value="1"/>
</dbReference>
<dbReference type="EMBL" id="AP018449">
    <property type="protein sequence ID" value="BBB89505.1"/>
    <property type="molecule type" value="Genomic_DNA"/>
</dbReference>
<keyword evidence="3" id="KW-0408">Iron</keyword>
<sequence length="159" mass="18302">MIKIKRLDIALTTLCNFTCKYCRGNPGERKKIPFEEVRIILENFSEYALEAIRLDGGEPFIYGNEIFSIIEYAARKGMTTGIFTNASLLDRQIVKRLQEYIGLQLFVTLHTINEKNEFEATLNGLYLLAEYKILPELIIVVSKKHIPTIRPIIHSLLIL</sequence>
<name>A0A348AEK7_9FIRM</name>
<dbReference type="RefSeq" id="WP_126305643.1">
    <property type="nucleotide sequence ID" value="NZ_AP018449.1"/>
</dbReference>
<feature type="domain" description="Radical SAM core" evidence="5">
    <location>
        <begin position="11"/>
        <end position="115"/>
    </location>
</feature>
<proteinExistence type="predicted"/>
<dbReference type="InterPro" id="IPR050377">
    <property type="entry name" value="Radical_SAM_PqqE_MftC-like"/>
</dbReference>